<evidence type="ECO:0000259" key="2">
    <source>
        <dbReference type="Pfam" id="PF13100"/>
    </source>
</evidence>
<gene>
    <name evidence="3" type="ORF">HMPREF9140_01695</name>
</gene>
<evidence type="ECO:0000313" key="3">
    <source>
        <dbReference type="EMBL" id="EHO67978.1"/>
    </source>
</evidence>
<evidence type="ECO:0000313" key="4">
    <source>
        <dbReference type="Proteomes" id="UP000016023"/>
    </source>
</evidence>
<organism evidence="3 4">
    <name type="scientific">Prevotella micans F0438</name>
    <dbReference type="NCBI Taxonomy" id="883158"/>
    <lineage>
        <taxon>Bacteria</taxon>
        <taxon>Pseudomonadati</taxon>
        <taxon>Bacteroidota</taxon>
        <taxon>Bacteroidia</taxon>
        <taxon>Bacteroidales</taxon>
        <taxon>Prevotellaceae</taxon>
        <taxon>Prevotella</taxon>
    </lineage>
</organism>
<name>H1Q457_9BACT</name>
<reference evidence="3 4" key="1">
    <citation type="submission" date="2011-12" db="EMBL/GenBank/DDBJ databases">
        <title>The Genome Sequence of Prevotella micans F0438.</title>
        <authorList>
            <consortium name="The Broad Institute Genome Sequencing Platform"/>
            <person name="Earl A."/>
            <person name="Ward D."/>
            <person name="Feldgarden M."/>
            <person name="Gevers D."/>
            <person name="Izard J."/>
            <person name="Baranova O.V."/>
            <person name="Blanton J.M."/>
            <person name="Wade W.G."/>
            <person name="Dewhirst F.E."/>
            <person name="Young S.K."/>
            <person name="Zeng Q."/>
            <person name="Gargeya S."/>
            <person name="Fitzgerald M."/>
            <person name="Haas B."/>
            <person name="Abouelleil A."/>
            <person name="Alvarado L."/>
            <person name="Arachchi H.M."/>
            <person name="Berlin A."/>
            <person name="Chapman S.B."/>
            <person name="Gearin G."/>
            <person name="Goldberg J."/>
            <person name="Griggs A."/>
            <person name="Gujja S."/>
            <person name="Hansen M."/>
            <person name="Heiman D."/>
            <person name="Howarth C."/>
            <person name="Larimer J."/>
            <person name="Lui A."/>
            <person name="MacDonald P.J.P."/>
            <person name="McCowen C."/>
            <person name="Montmayeur A."/>
            <person name="Murphy C."/>
            <person name="Neiman D."/>
            <person name="Pearson M."/>
            <person name="Priest M."/>
            <person name="Roberts A."/>
            <person name="Saif S."/>
            <person name="Shea T."/>
            <person name="Sisk P."/>
            <person name="Stolte C."/>
            <person name="Sykes S."/>
            <person name="Wortman J."/>
            <person name="Nusbaum C."/>
            <person name="Birren B."/>
        </authorList>
    </citation>
    <scope>NUCLEOTIDE SEQUENCE [LARGE SCALE GENOMIC DNA]</scope>
    <source>
        <strain evidence="3 4">F0438</strain>
    </source>
</reference>
<comment type="caution">
    <text evidence="3">The sequence shown here is derived from an EMBL/GenBank/DDBJ whole genome shotgun (WGS) entry which is preliminary data.</text>
</comment>
<sequence length="644" mass="73243">MNSNNKSISFCGHRILIIWILCLFGLGLPITIEAQTKPASKGEKVFIDHADKLRYDQFVMPDVQIATGRVKFRYKDMILLCDSAYLNDKQNWFKVFGHVDLRRSDGMRLTCERAHYDGMMQQMHARKNVFFREPGRSLRCDSLDYDMVSNIATYFGGRGTLVYGPSTVVADRGDYNTKTHDANFYGDVVIRSPKYRINTPSARGNTETGVMNVIGKSVIRTAKGEIVHTNNGTYNSKTDQMELFGHSTITSPQRDVEGENISYNSTTGDAEGHGNVKIVDKVNRRTITGDDVVYNAKTGYTEGHGNMRIVDNLRKRIITGDNVVYNAKTGHSEGHGNVKIVDNLKQRTITGRDLTYSNNHEAHGEGDVDFIDYKRKHAFRGDYVHYTDTVAIAYGGNPGPTVKDFSRGDTLFMHADTISMKTFHFNTPQMYREIYGVHNVRAFRTDVQAVCGFLVINSRDSCITMYEDPIVWSGRRQLLGDSIKAYMNDSTIKKAYVFGNALSVEELNENDRFNQISSNRMTADFIDGNVRRADAIGNVLVVYYRADDKDGSLIAMNYTETDTMRIYMSELRKLQKIWMPKADGVVYPMTQIPPDRLKLPNFQWYPLIRPLDKFDIYRKVSRENANEIRKRAIATPPRQNIIGK</sequence>
<keyword evidence="1" id="KW-0998">Cell outer membrane</keyword>
<dbReference type="InterPro" id="IPR050218">
    <property type="entry name" value="LptD"/>
</dbReference>
<proteinExistence type="predicted"/>
<dbReference type="STRING" id="883158.HMPREF9140_01695"/>
<keyword evidence="4" id="KW-1185">Reference proteome</keyword>
<dbReference type="eggNOG" id="COG1452">
    <property type="taxonomic scope" value="Bacteria"/>
</dbReference>
<dbReference type="PATRIC" id="fig|883158.3.peg.1697"/>
<dbReference type="PANTHER" id="PTHR30189:SF1">
    <property type="entry name" value="LPS-ASSEMBLY PROTEIN LPTD"/>
    <property type="match status" value="1"/>
</dbReference>
<dbReference type="Gene3D" id="2.60.450.10">
    <property type="entry name" value="Lipopolysaccharide (LPS) transport protein A like domain"/>
    <property type="match status" value="3"/>
</dbReference>
<evidence type="ECO:0000256" key="1">
    <source>
        <dbReference type="ARBA" id="ARBA00023237"/>
    </source>
</evidence>
<dbReference type="Pfam" id="PF13100">
    <property type="entry name" value="OstA_2"/>
    <property type="match status" value="1"/>
</dbReference>
<dbReference type="Proteomes" id="UP000016023">
    <property type="component" value="Unassembled WGS sequence"/>
</dbReference>
<protein>
    <recommendedName>
        <fullName evidence="2">Organic solvent tolerance-like N-terminal domain-containing protein</fullName>
    </recommendedName>
</protein>
<keyword evidence="1" id="KW-0472">Membrane</keyword>
<dbReference type="AlphaFoldDB" id="H1Q457"/>
<dbReference type="GO" id="GO:0009279">
    <property type="term" value="C:cell outer membrane"/>
    <property type="evidence" value="ECO:0007669"/>
    <property type="project" value="TreeGrafter"/>
</dbReference>
<dbReference type="PANTHER" id="PTHR30189">
    <property type="entry name" value="LPS-ASSEMBLY PROTEIN"/>
    <property type="match status" value="1"/>
</dbReference>
<feature type="domain" description="Organic solvent tolerance-like N-terminal" evidence="2">
    <location>
        <begin position="43"/>
        <end position="199"/>
    </location>
</feature>
<dbReference type="RefSeq" id="WP_006953226.1">
    <property type="nucleotide sequence ID" value="NZ_JH594523.1"/>
</dbReference>
<dbReference type="InterPro" id="IPR005653">
    <property type="entry name" value="OstA-like_N"/>
</dbReference>
<dbReference type="HOGENOM" id="CLU_014976_1_1_10"/>
<accession>H1Q457</accession>
<dbReference type="EMBL" id="AGWK01000044">
    <property type="protein sequence ID" value="EHO67978.1"/>
    <property type="molecule type" value="Genomic_DNA"/>
</dbReference>
<dbReference type="GO" id="GO:1990351">
    <property type="term" value="C:transporter complex"/>
    <property type="evidence" value="ECO:0007669"/>
    <property type="project" value="TreeGrafter"/>
</dbReference>